<dbReference type="SUPFAM" id="SSF51338">
    <property type="entry name" value="Composite domain of metallo-dependent hydrolases"/>
    <property type="match status" value="1"/>
</dbReference>
<name>A0A133PQI8_9FIRM</name>
<evidence type="ECO:0000259" key="1">
    <source>
        <dbReference type="Pfam" id="PF07969"/>
    </source>
</evidence>
<dbReference type="InterPro" id="IPR033932">
    <property type="entry name" value="YtcJ-like"/>
</dbReference>
<keyword evidence="2" id="KW-0378">Hydrolase</keyword>
<dbReference type="Proteomes" id="UP000070174">
    <property type="component" value="Unassembled WGS sequence"/>
</dbReference>
<accession>A0A133PQI8</accession>
<dbReference type="Gene3D" id="3.10.310.70">
    <property type="match status" value="1"/>
</dbReference>
<reference evidence="2 3" key="1">
    <citation type="submission" date="2016-01" db="EMBL/GenBank/DDBJ databases">
        <authorList>
            <person name="Oliw E.H."/>
        </authorList>
    </citation>
    <scope>NUCLEOTIDE SEQUENCE [LARGE SCALE GENOMIC DNA]</scope>
    <source>
        <strain evidence="2 3">CMW7756A</strain>
    </source>
</reference>
<evidence type="ECO:0000313" key="2">
    <source>
        <dbReference type="EMBL" id="KXA30902.1"/>
    </source>
</evidence>
<dbReference type="PATRIC" id="fig|54005.3.peg.670"/>
<dbReference type="Gene3D" id="2.30.40.10">
    <property type="entry name" value="Urease, subunit C, domain 1"/>
    <property type="match status" value="1"/>
</dbReference>
<proteinExistence type="predicted"/>
<dbReference type="GO" id="GO:0016810">
    <property type="term" value="F:hydrolase activity, acting on carbon-nitrogen (but not peptide) bonds"/>
    <property type="evidence" value="ECO:0007669"/>
    <property type="project" value="InterPro"/>
</dbReference>
<organism evidence="2">
    <name type="scientific">Peptoniphilus harei</name>
    <dbReference type="NCBI Taxonomy" id="54005"/>
    <lineage>
        <taxon>Bacteria</taxon>
        <taxon>Bacillati</taxon>
        <taxon>Bacillota</taxon>
        <taxon>Tissierellia</taxon>
        <taxon>Tissierellales</taxon>
        <taxon>Peptoniphilaceae</taxon>
        <taxon>Peptoniphilus</taxon>
    </lineage>
</organism>
<dbReference type="CDD" id="cd01300">
    <property type="entry name" value="YtcJ_like"/>
    <property type="match status" value="1"/>
</dbReference>
<gene>
    <name evidence="2" type="ORF">HMPREF3229_00682</name>
</gene>
<dbReference type="InterPro" id="IPR011059">
    <property type="entry name" value="Metal-dep_hydrolase_composite"/>
</dbReference>
<comment type="caution">
    <text evidence="2">The sequence shown here is derived from an EMBL/GenBank/DDBJ whole genome shotgun (WGS) entry which is preliminary data.</text>
</comment>
<dbReference type="EMBL" id="LRQE01000022">
    <property type="protein sequence ID" value="KXA30902.1"/>
    <property type="molecule type" value="Genomic_DNA"/>
</dbReference>
<dbReference type="SUPFAM" id="SSF51556">
    <property type="entry name" value="Metallo-dependent hydrolases"/>
    <property type="match status" value="1"/>
</dbReference>
<dbReference type="Pfam" id="PF07969">
    <property type="entry name" value="Amidohydro_3"/>
    <property type="match status" value="1"/>
</dbReference>
<feature type="domain" description="Amidohydrolase 3" evidence="1">
    <location>
        <begin position="61"/>
        <end position="551"/>
    </location>
</feature>
<evidence type="ECO:0000313" key="3">
    <source>
        <dbReference type="Proteomes" id="UP000070174"/>
    </source>
</evidence>
<dbReference type="InterPro" id="IPR013108">
    <property type="entry name" value="Amidohydro_3"/>
</dbReference>
<dbReference type="PANTHER" id="PTHR22642:SF2">
    <property type="entry name" value="PROTEIN LONG AFTER FAR-RED 3"/>
    <property type="match status" value="1"/>
</dbReference>
<dbReference type="InterPro" id="IPR032466">
    <property type="entry name" value="Metal_Hydrolase"/>
</dbReference>
<protein>
    <submittedName>
        <fullName evidence="2">Amidohydrolase family protein</fullName>
    </submittedName>
</protein>
<sequence>MQNLKERKTRDKMKKLFYNGKVYVNRDEFQEAIYLEGEFIKEVGKTEDLVKKYDQDDVEKVDLEGRTVIPGLNDSHLHFMQFGESMNQVDIEGVESIEEMIDRCKLFMEKNPKRCEKGIHALGWNQDFFKGDKRIPNRFDLDKISTEIPIVLERVCGHIVSSNTKVIEILGLTKDSPQYPDGEFLIGDDGYPSGVYTANACNFAKDVIPDFTLEERREMLIETMDYAVSCGLTSVQSNDVGTTFMNGPVAFKLLKDIYKENKKIRYRHQVCFNDFGEFEKYLSDGEYSNKDKEYDTNYLKLGPLKLFKDGSLGARTALMRNGYNDDKDNHGLTWIKDEEMRKYVKLASENDLQVITHVIGDKAIEDTVKCYEDSFVDGENKLRHTLVHCQITDRELVERIARDDICVMAQPIFLDYDMKVVEDRCGKELASTSYAFKSLKDLGAHVAYGTDAPVENLNPFPNIYMAVTRKDKKGNPEGGFYPKECVDIYEAIDAYTVESAYVEFQEDIKGRIKKDFLADFVVLDEDIFTIDPMEIKDIKPRMTVVGGNVVYKR</sequence>
<dbReference type="PANTHER" id="PTHR22642">
    <property type="entry name" value="IMIDAZOLONEPROPIONASE"/>
    <property type="match status" value="1"/>
</dbReference>
<dbReference type="Gene3D" id="3.20.20.140">
    <property type="entry name" value="Metal-dependent hydrolases"/>
    <property type="match status" value="1"/>
</dbReference>
<dbReference type="AlphaFoldDB" id="A0A133PQI8"/>